<proteinExistence type="inferred from homology"/>
<dbReference type="AlphaFoldDB" id="A0A443KJ18"/>
<organism evidence="5 6">
    <name type="scientific">Paenirhodobacter populi</name>
    <dbReference type="NCBI Taxonomy" id="2306993"/>
    <lineage>
        <taxon>Bacteria</taxon>
        <taxon>Pseudomonadati</taxon>
        <taxon>Pseudomonadota</taxon>
        <taxon>Alphaproteobacteria</taxon>
        <taxon>Rhodobacterales</taxon>
        <taxon>Rhodobacter group</taxon>
        <taxon>Paenirhodobacter</taxon>
    </lineage>
</organism>
<evidence type="ECO:0000256" key="3">
    <source>
        <dbReference type="SAM" id="Coils"/>
    </source>
</evidence>
<feature type="signal peptide" evidence="4">
    <location>
        <begin position="1"/>
        <end position="32"/>
    </location>
</feature>
<sequence>MARGAAQRRAARRGWILAAMLAGVSLAPGAAAAQAATASQQVLTLDWERLFDESHWGKRIREDLARESQALSQENDRIADELVAEEKSLTERRATMNAEDFRREAAAFDARATEIRNTQKAKAQALTQKFEDEREALFRAIAPLLDDILQQRGAAVVMDRRAIIRGRADADVTGALVTLVNDRFGEGPQPAATP</sequence>
<dbReference type="InterPro" id="IPR005632">
    <property type="entry name" value="Chaperone_Skp"/>
</dbReference>
<dbReference type="Proteomes" id="UP000285295">
    <property type="component" value="Unassembled WGS sequence"/>
</dbReference>
<dbReference type="PANTHER" id="PTHR35089">
    <property type="entry name" value="CHAPERONE PROTEIN SKP"/>
    <property type="match status" value="1"/>
</dbReference>
<dbReference type="PANTHER" id="PTHR35089:SF1">
    <property type="entry name" value="CHAPERONE PROTEIN SKP"/>
    <property type="match status" value="1"/>
</dbReference>
<dbReference type="Pfam" id="PF03938">
    <property type="entry name" value="OmpH"/>
    <property type="match status" value="1"/>
</dbReference>
<keyword evidence="2 4" id="KW-0732">Signal</keyword>
<dbReference type="GO" id="GO:0050821">
    <property type="term" value="P:protein stabilization"/>
    <property type="evidence" value="ECO:0007669"/>
    <property type="project" value="TreeGrafter"/>
</dbReference>
<reference evidence="5 6" key="2">
    <citation type="submission" date="2019-01" db="EMBL/GenBank/DDBJ databases">
        <authorList>
            <person name="Li Y."/>
        </authorList>
    </citation>
    <scope>NUCLEOTIDE SEQUENCE [LARGE SCALE GENOMIC DNA]</scope>
    <source>
        <strain evidence="5 6">D19-10-3-21</strain>
    </source>
</reference>
<feature type="coiled-coil region" evidence="3">
    <location>
        <begin position="61"/>
        <end position="99"/>
    </location>
</feature>
<evidence type="ECO:0000313" key="5">
    <source>
        <dbReference type="EMBL" id="RWR32716.1"/>
    </source>
</evidence>
<evidence type="ECO:0000256" key="2">
    <source>
        <dbReference type="ARBA" id="ARBA00022729"/>
    </source>
</evidence>
<evidence type="ECO:0000256" key="4">
    <source>
        <dbReference type="SAM" id="SignalP"/>
    </source>
</evidence>
<dbReference type="EMBL" id="SAUX01000001">
    <property type="protein sequence ID" value="RWR32716.1"/>
    <property type="molecule type" value="Genomic_DNA"/>
</dbReference>
<dbReference type="SMART" id="SM00935">
    <property type="entry name" value="OmpH"/>
    <property type="match status" value="1"/>
</dbReference>
<keyword evidence="3" id="KW-0175">Coiled coil</keyword>
<dbReference type="SUPFAM" id="SSF111384">
    <property type="entry name" value="OmpH-like"/>
    <property type="match status" value="1"/>
</dbReference>
<dbReference type="OrthoDB" id="7868372at2"/>
<dbReference type="RefSeq" id="WP_128235595.1">
    <property type="nucleotide sequence ID" value="NZ_SAUX01000001.1"/>
</dbReference>
<feature type="chain" id="PRO_5019222965" evidence="4">
    <location>
        <begin position="33"/>
        <end position="194"/>
    </location>
</feature>
<dbReference type="InterPro" id="IPR024930">
    <property type="entry name" value="Skp_dom_sf"/>
</dbReference>
<comment type="caution">
    <text evidence="5">The sequence shown here is derived from an EMBL/GenBank/DDBJ whole genome shotgun (WGS) entry which is preliminary data.</text>
</comment>
<comment type="similarity">
    <text evidence="1">Belongs to the Skp family.</text>
</comment>
<dbReference type="PROSITE" id="PS51318">
    <property type="entry name" value="TAT"/>
    <property type="match status" value="1"/>
</dbReference>
<protein>
    <submittedName>
        <fullName evidence="5">OmpH family outer membrane protein</fullName>
    </submittedName>
</protein>
<evidence type="ECO:0000256" key="1">
    <source>
        <dbReference type="ARBA" id="ARBA00009091"/>
    </source>
</evidence>
<dbReference type="GO" id="GO:0005829">
    <property type="term" value="C:cytosol"/>
    <property type="evidence" value="ECO:0007669"/>
    <property type="project" value="TreeGrafter"/>
</dbReference>
<dbReference type="InterPro" id="IPR006311">
    <property type="entry name" value="TAT_signal"/>
</dbReference>
<dbReference type="Gene3D" id="3.30.910.20">
    <property type="entry name" value="Skp domain"/>
    <property type="match status" value="1"/>
</dbReference>
<accession>A0A443KJ18</accession>
<evidence type="ECO:0000313" key="6">
    <source>
        <dbReference type="Proteomes" id="UP000285295"/>
    </source>
</evidence>
<name>A0A443KJ18_9RHOB</name>
<reference evidence="5 6" key="1">
    <citation type="submission" date="2019-01" db="EMBL/GenBank/DDBJ databases">
        <title>Sinorhodobacter populi sp. nov. isolated from the symptomatic bark tissue of Populus euramericana canker.</title>
        <authorList>
            <person name="Xu G."/>
        </authorList>
    </citation>
    <scope>NUCLEOTIDE SEQUENCE [LARGE SCALE GENOMIC DNA]</scope>
    <source>
        <strain evidence="5 6">D19-10-3-21</strain>
    </source>
</reference>
<gene>
    <name evidence="5" type="ORF">D2T31_01735</name>
</gene>
<dbReference type="GO" id="GO:0051082">
    <property type="term" value="F:unfolded protein binding"/>
    <property type="evidence" value="ECO:0007669"/>
    <property type="project" value="InterPro"/>
</dbReference>